<evidence type="ECO:0000313" key="6">
    <source>
        <dbReference type="EMBL" id="CQD18431.1"/>
    </source>
</evidence>
<feature type="transmembrane region" description="Helical" evidence="5">
    <location>
        <begin position="36"/>
        <end position="58"/>
    </location>
</feature>
<feature type="transmembrane region" description="Helical" evidence="5">
    <location>
        <begin position="164"/>
        <end position="183"/>
    </location>
</feature>
<dbReference type="InterPro" id="IPR004710">
    <property type="entry name" value="Bilac:Na_transpt"/>
</dbReference>
<evidence type="ECO:0000256" key="4">
    <source>
        <dbReference type="ARBA" id="ARBA00023136"/>
    </source>
</evidence>
<name>A0A0E4H095_MYCLN</name>
<keyword evidence="3 5" id="KW-1133">Transmembrane helix</keyword>
<dbReference type="Pfam" id="PF01758">
    <property type="entry name" value="SBF"/>
    <property type="match status" value="1"/>
</dbReference>
<dbReference type="InterPro" id="IPR038770">
    <property type="entry name" value="Na+/solute_symporter_sf"/>
</dbReference>
<dbReference type="Proteomes" id="UP000199251">
    <property type="component" value="Unassembled WGS sequence"/>
</dbReference>
<feature type="transmembrane region" description="Helical" evidence="5">
    <location>
        <begin position="95"/>
        <end position="122"/>
    </location>
</feature>
<dbReference type="Gene3D" id="1.20.1530.20">
    <property type="match status" value="1"/>
</dbReference>
<dbReference type="RefSeq" id="WP_090604706.1">
    <property type="nucleotide sequence ID" value="NZ_CTEE01000001.1"/>
</dbReference>
<feature type="transmembrane region" description="Helical" evidence="5">
    <location>
        <begin position="259"/>
        <end position="280"/>
    </location>
</feature>
<evidence type="ECO:0000256" key="2">
    <source>
        <dbReference type="ARBA" id="ARBA00022692"/>
    </source>
</evidence>
<keyword evidence="2 5" id="KW-0812">Transmembrane</keyword>
<dbReference type="EMBL" id="CTEE01000001">
    <property type="protein sequence ID" value="CQD18431.1"/>
    <property type="molecule type" value="Genomic_DNA"/>
</dbReference>
<evidence type="ECO:0000256" key="5">
    <source>
        <dbReference type="SAM" id="Phobius"/>
    </source>
</evidence>
<dbReference type="PANTHER" id="PTHR10361:SF24">
    <property type="entry name" value="P3 PROTEIN"/>
    <property type="match status" value="1"/>
</dbReference>
<feature type="transmembrane region" description="Helical" evidence="5">
    <location>
        <begin position="6"/>
        <end position="24"/>
    </location>
</feature>
<dbReference type="AlphaFoldDB" id="A0A0E4H095"/>
<organism evidence="6 7">
    <name type="scientific">Mycobacterium lentiflavum</name>
    <dbReference type="NCBI Taxonomy" id="141349"/>
    <lineage>
        <taxon>Bacteria</taxon>
        <taxon>Bacillati</taxon>
        <taxon>Actinomycetota</taxon>
        <taxon>Actinomycetes</taxon>
        <taxon>Mycobacteriales</taxon>
        <taxon>Mycobacteriaceae</taxon>
        <taxon>Mycobacterium</taxon>
        <taxon>Mycobacterium simiae complex</taxon>
    </lineage>
</organism>
<evidence type="ECO:0000256" key="1">
    <source>
        <dbReference type="ARBA" id="ARBA00004141"/>
    </source>
</evidence>
<dbReference type="STRING" id="141349.BN1232_04221"/>
<evidence type="ECO:0000313" key="7">
    <source>
        <dbReference type="Proteomes" id="UP000199251"/>
    </source>
</evidence>
<evidence type="ECO:0000256" key="3">
    <source>
        <dbReference type="ARBA" id="ARBA00022989"/>
    </source>
</evidence>
<dbReference type="InterPro" id="IPR002657">
    <property type="entry name" value="BilAc:Na_symport/Acr3"/>
</dbReference>
<feature type="transmembrane region" description="Helical" evidence="5">
    <location>
        <begin position="226"/>
        <end position="247"/>
    </location>
</feature>
<accession>A0A0E4H095</accession>
<protein>
    <submittedName>
        <fullName evidence="6">Sodium Bile acid symporter family protein</fullName>
    </submittedName>
</protein>
<proteinExistence type="predicted"/>
<comment type="subcellular location">
    <subcellularLocation>
        <location evidence="1">Membrane</location>
        <topology evidence="1">Multi-pass membrane protein</topology>
    </subcellularLocation>
</comment>
<sequence>MGNQYFPFVIAVVMLALGLTLTVDDFKRAATMRRPLAVALICQSLVLPSLCLLIAEAFHLEPHLAVGLMLMAATPGGTMANIVSHLFNGDLALNLTLAAINAALSIVALPAILAASMTWFLGEGRFIPLQLDKFVTVFALVLIPTAIGIAIRHRFPELARRLKTPVKVVAVLLLLAAIGGAIAQGETTLLHNFGVVSGAVVSFCAVSLTVGYLVPRLMRLGPPQAIAISLEIGLHNTVVALGVALSPQLLNSVEMATPVAIYGALSPLMALTFIGAVRLLDPAFRVKAQPETVASEPAA</sequence>
<dbReference type="GO" id="GO:0016020">
    <property type="term" value="C:membrane"/>
    <property type="evidence" value="ECO:0007669"/>
    <property type="project" value="UniProtKB-SubCell"/>
</dbReference>
<feature type="transmembrane region" description="Helical" evidence="5">
    <location>
        <begin position="189"/>
        <end position="214"/>
    </location>
</feature>
<dbReference type="PANTHER" id="PTHR10361">
    <property type="entry name" value="SODIUM-BILE ACID COTRANSPORTER"/>
    <property type="match status" value="1"/>
</dbReference>
<feature type="transmembrane region" description="Helical" evidence="5">
    <location>
        <begin position="64"/>
        <end position="83"/>
    </location>
</feature>
<reference evidence="6 7" key="1">
    <citation type="submission" date="2015-03" db="EMBL/GenBank/DDBJ databases">
        <authorList>
            <person name="Urmite Genomes"/>
        </authorList>
    </citation>
    <scope>NUCLEOTIDE SEQUENCE [LARGE SCALE GENOMIC DNA]</scope>
    <source>
        <strain evidence="6 7">CSUR P1491</strain>
    </source>
</reference>
<keyword evidence="4 5" id="KW-0472">Membrane</keyword>
<gene>
    <name evidence="6" type="ORF">BN1232_04221</name>
</gene>
<dbReference type="OrthoDB" id="9806785at2"/>
<feature type="transmembrane region" description="Helical" evidence="5">
    <location>
        <begin position="134"/>
        <end position="152"/>
    </location>
</feature>